<protein>
    <recommendedName>
        <fullName evidence="3">Cytochrome c domain-containing protein</fullName>
    </recommendedName>
</protein>
<dbReference type="RefSeq" id="WP_318347408.1">
    <property type="nucleotide sequence ID" value="NZ_AP018694.1"/>
</dbReference>
<gene>
    <name evidence="1" type="ORF">AQPE_3309</name>
</gene>
<organism evidence="1 2">
    <name type="scientific">Aquipluma nitroreducens</name>
    <dbReference type="NCBI Taxonomy" id="2010828"/>
    <lineage>
        <taxon>Bacteria</taxon>
        <taxon>Pseudomonadati</taxon>
        <taxon>Bacteroidota</taxon>
        <taxon>Bacteroidia</taxon>
        <taxon>Marinilabiliales</taxon>
        <taxon>Prolixibacteraceae</taxon>
        <taxon>Aquipluma</taxon>
    </lineage>
</organism>
<dbReference type="Proteomes" id="UP001193389">
    <property type="component" value="Chromosome"/>
</dbReference>
<name>A0A5K7SCD6_9BACT</name>
<keyword evidence="2" id="KW-1185">Reference proteome</keyword>
<proteinExistence type="predicted"/>
<dbReference type="KEGG" id="anf:AQPE_3309"/>
<evidence type="ECO:0000313" key="1">
    <source>
        <dbReference type="EMBL" id="BBE19135.1"/>
    </source>
</evidence>
<dbReference type="EMBL" id="AP018694">
    <property type="protein sequence ID" value="BBE19135.1"/>
    <property type="molecule type" value="Genomic_DNA"/>
</dbReference>
<accession>A0A5K7SCD6</accession>
<reference evidence="1" key="1">
    <citation type="journal article" date="2020" name="Int. J. Syst. Evol. Microbiol.">
        <title>Aquipluma nitroreducens gen. nov. sp. nov., a novel facultatively anaerobic bacterium isolated from a freshwater lake.</title>
        <authorList>
            <person name="Watanabe M."/>
            <person name="Kojima H."/>
            <person name="Fukui M."/>
        </authorList>
    </citation>
    <scope>NUCLEOTIDE SEQUENCE</scope>
    <source>
        <strain evidence="1">MeG22</strain>
    </source>
</reference>
<dbReference type="AlphaFoldDB" id="A0A5K7SCD6"/>
<evidence type="ECO:0008006" key="3">
    <source>
        <dbReference type="Google" id="ProtNLM"/>
    </source>
</evidence>
<evidence type="ECO:0000313" key="2">
    <source>
        <dbReference type="Proteomes" id="UP001193389"/>
    </source>
</evidence>
<sequence length="164" mass="18971">MKQILLVLLFIGIWGCGQQKNNSQNLQNRIDSLELKLAESYKPGFGEFMSGIQAHHSKLWFAGQNQNWKLADFEIHEIMEAIEDIQKYETDRKESQLIKMINPAIDSINQAIKKEDPTLFKTNFTYLTNTCNACHRAANFEFNVVKIPDSLPFSNQDFKVNEQK</sequence>